<feature type="region of interest" description="Disordered" evidence="1">
    <location>
        <begin position="516"/>
        <end position="535"/>
    </location>
</feature>
<accession>A0A8X8Y3H7</accession>
<evidence type="ECO:0008006" key="4">
    <source>
        <dbReference type="Google" id="ProtNLM"/>
    </source>
</evidence>
<proteinExistence type="predicted"/>
<sequence length="571" mass="62906">MFVFQGLLNKSTVASCMQLNRIKEAKLSSFNWHLSQLIYLNYRHFNPDSLGMLVIMSEVSWHIINSTKSDLSLDKKSTQILVCSPLVNSLLWHQCRTGFCIHNNLPHLGYVDYRKRWAGCLVGLSCFRTQKGGKRIVPASRIPDASSISNQPNGHQGGGLANQATGVALSLLAPPSSPASFSNSGLPSTAQSPNCFLSANSPRAPSSNMFVTGPYAHDTRLVSPPVFSTFTTEPSTAPLTPPPELAHLTTPSSPDVPYAHFLSSSAKFRTTDKNGYPTANDLQSTYLLYPGSPASTLRSPVSRASGDCLSSSFNEREFPPRWEPSIPSEGSPYAKSDSGMFVGAQAPRASKSRQDSNFFCPETFAQFYLDHSSFSNSGGRLSISKESDTCSNGGNGYQNRQNKICKPDAEELEAYRASFGFSADEIITTTNYAEISDVSEDSFSITPFAFNQPTEEERITTPPRKEVFETKKREEHFPCPQLSKVRLNRSSSVHTGGSYNHVEDEVPQRRLGDTARSFHSNHTSSHGNSIFSKMGAPRIGRKYQFGASNSDAEIEYRRVSSMREGRYRRVS</sequence>
<dbReference type="InterPro" id="IPR040420">
    <property type="entry name" value="At1g76660-like"/>
</dbReference>
<organism evidence="2">
    <name type="scientific">Salvia splendens</name>
    <name type="common">Scarlet sage</name>
    <dbReference type="NCBI Taxonomy" id="180675"/>
    <lineage>
        <taxon>Eukaryota</taxon>
        <taxon>Viridiplantae</taxon>
        <taxon>Streptophyta</taxon>
        <taxon>Embryophyta</taxon>
        <taxon>Tracheophyta</taxon>
        <taxon>Spermatophyta</taxon>
        <taxon>Magnoliopsida</taxon>
        <taxon>eudicotyledons</taxon>
        <taxon>Gunneridae</taxon>
        <taxon>Pentapetalae</taxon>
        <taxon>asterids</taxon>
        <taxon>lamiids</taxon>
        <taxon>Lamiales</taxon>
        <taxon>Lamiaceae</taxon>
        <taxon>Nepetoideae</taxon>
        <taxon>Mentheae</taxon>
        <taxon>Salviinae</taxon>
        <taxon>Salvia</taxon>
        <taxon>Salvia subgen. Calosphace</taxon>
        <taxon>core Calosphace</taxon>
    </lineage>
</organism>
<protein>
    <recommendedName>
        <fullName evidence="4">Hydroxyproline-rich glycoprotein family protein</fullName>
    </recommendedName>
</protein>
<dbReference type="AlphaFoldDB" id="A0A8X8Y3H7"/>
<dbReference type="EMBL" id="PNBA02000005">
    <property type="protein sequence ID" value="KAG6422945.1"/>
    <property type="molecule type" value="Genomic_DNA"/>
</dbReference>
<keyword evidence="3" id="KW-1185">Reference proteome</keyword>
<evidence type="ECO:0000256" key="1">
    <source>
        <dbReference type="SAM" id="MobiDB-lite"/>
    </source>
</evidence>
<feature type="compositionally biased region" description="Polar residues" evidence="1">
    <location>
        <begin position="517"/>
        <end position="531"/>
    </location>
</feature>
<reference evidence="2" key="2">
    <citation type="submission" date="2020-08" db="EMBL/GenBank/DDBJ databases">
        <title>Plant Genome Project.</title>
        <authorList>
            <person name="Zhang R.-G."/>
        </authorList>
    </citation>
    <scope>NUCLEOTIDE SEQUENCE</scope>
    <source>
        <strain evidence="2">Huo1</strain>
        <tissue evidence="2">Leaf</tissue>
    </source>
</reference>
<feature type="compositionally biased region" description="Basic and acidic residues" evidence="1">
    <location>
        <begin position="554"/>
        <end position="571"/>
    </location>
</feature>
<dbReference type="PANTHER" id="PTHR31798">
    <property type="entry name" value="HYDROXYPROLINE-RICH GLYCOPROTEIN-LIKE"/>
    <property type="match status" value="1"/>
</dbReference>
<evidence type="ECO:0000313" key="3">
    <source>
        <dbReference type="Proteomes" id="UP000298416"/>
    </source>
</evidence>
<comment type="caution">
    <text evidence="2">The sequence shown here is derived from an EMBL/GenBank/DDBJ whole genome shotgun (WGS) entry which is preliminary data.</text>
</comment>
<reference evidence="2" key="1">
    <citation type="submission" date="2018-01" db="EMBL/GenBank/DDBJ databases">
        <authorList>
            <person name="Mao J.F."/>
        </authorList>
    </citation>
    <scope>NUCLEOTIDE SEQUENCE</scope>
    <source>
        <strain evidence="2">Huo1</strain>
        <tissue evidence="2">Leaf</tissue>
    </source>
</reference>
<feature type="region of interest" description="Disordered" evidence="1">
    <location>
        <begin position="315"/>
        <end position="336"/>
    </location>
</feature>
<evidence type="ECO:0000313" key="2">
    <source>
        <dbReference type="EMBL" id="KAG6422945.1"/>
    </source>
</evidence>
<feature type="region of interest" description="Disordered" evidence="1">
    <location>
        <begin position="542"/>
        <end position="571"/>
    </location>
</feature>
<name>A0A8X8Y3H7_SALSN</name>
<dbReference type="PANTHER" id="PTHR31798:SF3">
    <property type="entry name" value="OS01G0103800 PROTEIN"/>
    <property type="match status" value="1"/>
</dbReference>
<dbReference type="Proteomes" id="UP000298416">
    <property type="component" value="Unassembled WGS sequence"/>
</dbReference>
<gene>
    <name evidence="2" type="ORF">SASPL_113328</name>
</gene>